<dbReference type="AlphaFoldDB" id="T0JWU6"/>
<dbReference type="Proteomes" id="UP000015530">
    <property type="component" value="Unassembled WGS sequence"/>
</dbReference>
<accession>T0JWU6</accession>
<organism evidence="1 2">
    <name type="scientific">Colletotrichum gloeosporioides (strain Cg-14)</name>
    <name type="common">Anthracnose fungus</name>
    <name type="synonym">Glomerella cingulata</name>
    <dbReference type="NCBI Taxonomy" id="1237896"/>
    <lineage>
        <taxon>Eukaryota</taxon>
        <taxon>Fungi</taxon>
        <taxon>Dikarya</taxon>
        <taxon>Ascomycota</taxon>
        <taxon>Pezizomycotina</taxon>
        <taxon>Sordariomycetes</taxon>
        <taxon>Hypocreomycetidae</taxon>
        <taxon>Glomerellales</taxon>
        <taxon>Glomerellaceae</taxon>
        <taxon>Colletotrichum</taxon>
        <taxon>Colletotrichum gloeosporioides species complex</taxon>
    </lineage>
</organism>
<sequence>MVWRWRRMELQDLARRGRWSTGRVLVDEQRVHQQVEALEEK</sequence>
<dbReference type="EMBL" id="AMYD01002909">
    <property type="protein sequence ID" value="EQB47537.1"/>
    <property type="molecule type" value="Genomic_DNA"/>
</dbReference>
<name>T0JWU6_COLGC</name>
<protein>
    <submittedName>
        <fullName evidence="1">Uncharacterized protein</fullName>
    </submittedName>
</protein>
<dbReference type="HOGENOM" id="CLU_3279424_0_0_1"/>
<reference evidence="2" key="1">
    <citation type="journal article" date="2013" name="Mol. Plant Microbe Interact.">
        <title>Global aspects of pacC regulation of pathogenicity genes in Colletotrichum gloeosporioides as revealed by transcriptome analysis.</title>
        <authorList>
            <person name="Alkan N."/>
            <person name="Meng X."/>
            <person name="Friedlander G."/>
            <person name="Reuveni E."/>
            <person name="Sukno S."/>
            <person name="Sherman A."/>
            <person name="Thon M."/>
            <person name="Fluhr R."/>
            <person name="Prusky D."/>
        </authorList>
    </citation>
    <scope>NUCLEOTIDE SEQUENCE [LARGE SCALE GENOMIC DNA]</scope>
    <source>
        <strain evidence="2">Cg-14</strain>
    </source>
</reference>
<gene>
    <name evidence="1" type="ORF">CGLO_13300</name>
</gene>
<evidence type="ECO:0000313" key="1">
    <source>
        <dbReference type="EMBL" id="EQB47537.1"/>
    </source>
</evidence>
<evidence type="ECO:0000313" key="2">
    <source>
        <dbReference type="Proteomes" id="UP000015530"/>
    </source>
</evidence>
<proteinExistence type="predicted"/>
<comment type="caution">
    <text evidence="1">The sequence shown here is derived from an EMBL/GenBank/DDBJ whole genome shotgun (WGS) entry which is preliminary data.</text>
</comment>